<dbReference type="InterPro" id="IPR012312">
    <property type="entry name" value="Hemerythrin-like"/>
</dbReference>
<dbReference type="AlphaFoldDB" id="V6KWV2"/>
<evidence type="ECO:0000256" key="12">
    <source>
        <dbReference type="ARBA" id="ARBA00023136"/>
    </source>
</evidence>
<feature type="transmembrane region" description="Helical" evidence="13">
    <location>
        <begin position="230"/>
        <end position="249"/>
    </location>
</feature>
<keyword evidence="7" id="KW-0813">Transport</keyword>
<dbReference type="OrthoDB" id="7059309at2"/>
<dbReference type="PRINTS" id="PR00119">
    <property type="entry name" value="CATATPASE"/>
</dbReference>
<dbReference type="InterPro" id="IPR044492">
    <property type="entry name" value="P_typ_ATPase_HD_dom"/>
</dbReference>
<evidence type="ECO:0000256" key="1">
    <source>
        <dbReference type="ARBA" id="ARBA00004651"/>
    </source>
</evidence>
<dbReference type="PATRIC" id="fig|1352936.5.peg.362"/>
<evidence type="ECO:0000256" key="7">
    <source>
        <dbReference type="ARBA" id="ARBA00022796"/>
    </source>
</evidence>
<dbReference type="EMBL" id="AWQX01000007">
    <property type="protein sequence ID" value="EST36607.1"/>
    <property type="molecule type" value="Genomic_DNA"/>
</dbReference>
<keyword evidence="5 13" id="KW-0479">Metal-binding</keyword>
<feature type="domain" description="Hemerythrin-like" evidence="15">
    <location>
        <begin position="623"/>
        <end position="758"/>
    </location>
</feature>
<dbReference type="HOGENOM" id="CLU_001771_6_3_11"/>
<dbReference type="Gene3D" id="3.40.50.1000">
    <property type="entry name" value="HAD superfamily/HAD-like"/>
    <property type="match status" value="1"/>
</dbReference>
<dbReference type="Pfam" id="PF00702">
    <property type="entry name" value="Hydrolase"/>
    <property type="match status" value="1"/>
</dbReference>
<evidence type="ECO:0000256" key="4">
    <source>
        <dbReference type="ARBA" id="ARBA00022692"/>
    </source>
</evidence>
<comment type="subcellular location">
    <subcellularLocation>
        <location evidence="1">Cell membrane</location>
        <topology evidence="1">Multi-pass membrane protein</topology>
    </subcellularLocation>
</comment>
<dbReference type="SFLD" id="SFLDG00002">
    <property type="entry name" value="C1.7:_P-type_atpase_like"/>
    <property type="match status" value="1"/>
</dbReference>
<dbReference type="GO" id="GO:0019829">
    <property type="term" value="F:ATPase-coupled monoatomic cation transmembrane transporter activity"/>
    <property type="evidence" value="ECO:0007669"/>
    <property type="project" value="InterPro"/>
</dbReference>
<dbReference type="Pfam" id="PF00122">
    <property type="entry name" value="E1-E2_ATPase"/>
    <property type="match status" value="1"/>
</dbReference>
<evidence type="ECO:0000313" key="17">
    <source>
        <dbReference type="Proteomes" id="UP000017984"/>
    </source>
</evidence>
<reference evidence="16 17" key="1">
    <citation type="journal article" date="2014" name="Genome Announc.">
        <title>Draft Genome Sequence of Streptomyces roseochromogenes subsp. oscitans DS 12.976, Producer of the Aminocoumarin Antibiotic Clorobiocin.</title>
        <authorList>
            <person name="Ruckert C."/>
            <person name="Kalinowski J."/>
            <person name="Heide L."/>
            <person name="Apel A.K."/>
        </authorList>
    </citation>
    <scope>NUCLEOTIDE SEQUENCE [LARGE SCALE GENOMIC DNA]</scope>
    <source>
        <strain evidence="16 17">DS 12.976</strain>
    </source>
</reference>
<comment type="similarity">
    <text evidence="2 13">Belongs to the cation transport ATPase (P-type) (TC 3.A.3) family. Type IB subfamily.</text>
</comment>
<keyword evidence="9" id="KW-1278">Translocase</keyword>
<keyword evidence="6 13" id="KW-0547">Nucleotide-binding</keyword>
<evidence type="ECO:0000256" key="13">
    <source>
        <dbReference type="RuleBase" id="RU362081"/>
    </source>
</evidence>
<keyword evidence="8 13" id="KW-0067">ATP-binding</keyword>
<gene>
    <name evidence="16" type="ORF">M878_01595</name>
</gene>
<keyword evidence="3 13" id="KW-1003">Cell membrane</keyword>
<dbReference type="STRING" id="1352936.M878_01595"/>
<name>V6KWV2_STRRC</name>
<dbReference type="InterPro" id="IPR059000">
    <property type="entry name" value="ATPase_P-type_domA"/>
</dbReference>
<dbReference type="GO" id="GO:0005524">
    <property type="term" value="F:ATP binding"/>
    <property type="evidence" value="ECO:0007669"/>
    <property type="project" value="UniProtKB-UniRule"/>
</dbReference>
<feature type="domain" description="P-type ATPase A" evidence="14">
    <location>
        <begin position="114"/>
        <end position="213"/>
    </location>
</feature>
<dbReference type="GO" id="GO:0016887">
    <property type="term" value="F:ATP hydrolysis activity"/>
    <property type="evidence" value="ECO:0007669"/>
    <property type="project" value="InterPro"/>
</dbReference>
<evidence type="ECO:0000259" key="14">
    <source>
        <dbReference type="Pfam" id="PF00122"/>
    </source>
</evidence>
<dbReference type="PANTHER" id="PTHR48085:SF5">
    <property type="entry name" value="CADMIUM_ZINC-TRANSPORTING ATPASE HMA4-RELATED"/>
    <property type="match status" value="1"/>
</dbReference>
<feature type="transmembrane region" description="Helical" evidence="13">
    <location>
        <begin position="255"/>
        <end position="276"/>
    </location>
</feature>
<keyword evidence="7" id="KW-0187">Copper transport</keyword>
<dbReference type="FunFam" id="2.70.150.10:FF:000020">
    <property type="entry name" value="Copper-exporting P-type ATPase A"/>
    <property type="match status" value="1"/>
</dbReference>
<keyword evidence="10 13" id="KW-1133">Transmembrane helix</keyword>
<evidence type="ECO:0000256" key="11">
    <source>
        <dbReference type="ARBA" id="ARBA00023008"/>
    </source>
</evidence>
<dbReference type="RefSeq" id="WP_023544354.1">
    <property type="nucleotide sequence ID" value="NZ_CM002285.1"/>
</dbReference>
<dbReference type="SUPFAM" id="SSF56784">
    <property type="entry name" value="HAD-like"/>
    <property type="match status" value="1"/>
</dbReference>
<dbReference type="Gene3D" id="2.70.150.10">
    <property type="entry name" value="Calcium-transporting ATPase, cytoplasmic transduction domain A"/>
    <property type="match status" value="1"/>
</dbReference>
<dbReference type="InterPro" id="IPR001757">
    <property type="entry name" value="P_typ_ATPase"/>
</dbReference>
<evidence type="ECO:0000256" key="6">
    <source>
        <dbReference type="ARBA" id="ARBA00022741"/>
    </source>
</evidence>
<sequence length="760" mass="78869">MAPPRLEPVLLAVTSAALVAGGGAWFNGDGDLADLLWSLGTLSAVLPAMGWVLAALRRGRAGVDLIAVLALGGTLAVHEFLAGALIASMLATGRTLETAARRRAYHDLRALLEHTPRSARRRTEAGVAAIPLADVAVGDLLVVGPGETVPVDGRVESAAAVLDESVLTGEPLHVGRARGESVRSGVVNAGGAFDLRATATEQDSTYAGIVRLARQAGAESAPVVRLADRYAAWFLPLSLAVAGTAWLVSGSAIRAVAVLVVATPCPLLLAAPVAVVSGLSRASRVGVVVRDGGALESLGRARTLLLDKTGTLTRGRPRVVDVIAAPGWQPAEVLRLAASLDQYSPHVLARAIVDAAHERKLTLSVPASVTEEPGVGVSGTVEGRRVRVGRFEMPGGGQSWARAVDNRALLDGAAVAWVCADGQVTGAVLLRDALRYDAHRTLRLLRAAGISRLVMLTGDRAEPAREVGAVLGLDEVRAGLGPADKVAAVRAERDHAVTVMVGDGVNDAPALAAADVGVAMGARGATASSEAADIVLTTDRVDRLADAVSIAVRARRIAVQSALGGMVLSLAAMGVAAAGLLPPAAGALLQEGIDVAVILNALRALRVDQTARPALTPDAEALVRRFAAEHVDLQEVLEAVRGAADRLTDGPGPRALAAVEEAYRLLTERLLPHEYAEEHQLYPALAPTLGGPEATATMSRAHVEIERLSRRIAAHLRLAHDAGGLAAGQLDDLRSCLYGLHTVLCLHFTQEEENYFSLAR</sequence>
<dbReference type="InterPro" id="IPR018303">
    <property type="entry name" value="ATPase_P-typ_P_site"/>
</dbReference>
<evidence type="ECO:0000259" key="15">
    <source>
        <dbReference type="Pfam" id="PF01814"/>
    </source>
</evidence>
<dbReference type="GO" id="GO:0015086">
    <property type="term" value="F:cadmium ion transmembrane transporter activity"/>
    <property type="evidence" value="ECO:0007669"/>
    <property type="project" value="TreeGrafter"/>
</dbReference>
<dbReference type="InterPro" id="IPR023214">
    <property type="entry name" value="HAD_sf"/>
</dbReference>
<feature type="transmembrane region" description="Helical" evidence="13">
    <location>
        <begin position="66"/>
        <end position="93"/>
    </location>
</feature>
<evidence type="ECO:0000313" key="16">
    <source>
        <dbReference type="EMBL" id="EST36607.1"/>
    </source>
</evidence>
<dbReference type="PANTHER" id="PTHR48085">
    <property type="entry name" value="CADMIUM/ZINC-TRANSPORTING ATPASE HMA2-RELATED"/>
    <property type="match status" value="1"/>
</dbReference>
<evidence type="ECO:0000256" key="3">
    <source>
        <dbReference type="ARBA" id="ARBA00022475"/>
    </source>
</evidence>
<accession>V6KWV2</accession>
<evidence type="ECO:0000256" key="10">
    <source>
        <dbReference type="ARBA" id="ARBA00022989"/>
    </source>
</evidence>
<dbReference type="SUPFAM" id="SSF81665">
    <property type="entry name" value="Calcium ATPase, transmembrane domain M"/>
    <property type="match status" value="1"/>
</dbReference>
<evidence type="ECO:0000256" key="9">
    <source>
        <dbReference type="ARBA" id="ARBA00022967"/>
    </source>
</evidence>
<keyword evidence="4 13" id="KW-0812">Transmembrane</keyword>
<dbReference type="NCBIfam" id="TIGR01494">
    <property type="entry name" value="ATPase_P-type"/>
    <property type="match status" value="2"/>
</dbReference>
<organism evidence="16 17">
    <name type="scientific">Streptomyces roseochromogenus subsp. oscitans DS 12.976</name>
    <dbReference type="NCBI Taxonomy" id="1352936"/>
    <lineage>
        <taxon>Bacteria</taxon>
        <taxon>Bacillati</taxon>
        <taxon>Actinomycetota</taxon>
        <taxon>Actinomycetes</taxon>
        <taxon>Kitasatosporales</taxon>
        <taxon>Streptomycetaceae</taxon>
        <taxon>Streptomyces</taxon>
    </lineage>
</organism>
<dbReference type="SFLD" id="SFLDF00027">
    <property type="entry name" value="p-type_atpase"/>
    <property type="match status" value="1"/>
</dbReference>
<dbReference type="NCBIfam" id="TIGR01525">
    <property type="entry name" value="ATPase-IB_hvy"/>
    <property type="match status" value="1"/>
</dbReference>
<dbReference type="GO" id="GO:0006825">
    <property type="term" value="P:copper ion transport"/>
    <property type="evidence" value="ECO:0007669"/>
    <property type="project" value="UniProtKB-KW"/>
</dbReference>
<dbReference type="InterPro" id="IPR027256">
    <property type="entry name" value="P-typ_ATPase_IB"/>
</dbReference>
<dbReference type="InterPro" id="IPR051014">
    <property type="entry name" value="Cation_Transport_ATPase_IB"/>
</dbReference>
<dbReference type="CDD" id="cd12108">
    <property type="entry name" value="Hr-like"/>
    <property type="match status" value="1"/>
</dbReference>
<dbReference type="GO" id="GO:0005886">
    <property type="term" value="C:plasma membrane"/>
    <property type="evidence" value="ECO:0007669"/>
    <property type="project" value="UniProtKB-SubCell"/>
</dbReference>
<dbReference type="Gene3D" id="1.20.120.520">
    <property type="entry name" value="nmb1532 protein domain like"/>
    <property type="match status" value="1"/>
</dbReference>
<evidence type="ECO:0000256" key="5">
    <source>
        <dbReference type="ARBA" id="ARBA00022723"/>
    </source>
</evidence>
<evidence type="ECO:0000256" key="8">
    <source>
        <dbReference type="ARBA" id="ARBA00022840"/>
    </source>
</evidence>
<dbReference type="Pfam" id="PF01814">
    <property type="entry name" value="Hemerythrin"/>
    <property type="match status" value="1"/>
</dbReference>
<feature type="transmembrane region" description="Helical" evidence="13">
    <location>
        <begin position="35"/>
        <end position="54"/>
    </location>
</feature>
<dbReference type="InterPro" id="IPR023298">
    <property type="entry name" value="ATPase_P-typ_TM_dom_sf"/>
</dbReference>
<feature type="transmembrane region" description="Helical" evidence="13">
    <location>
        <begin position="6"/>
        <end position="28"/>
    </location>
</feature>
<keyword evidence="11" id="KW-0186">Copper</keyword>
<keyword evidence="17" id="KW-1185">Reference proteome</keyword>
<dbReference type="SUPFAM" id="SSF81653">
    <property type="entry name" value="Calcium ATPase, transduction domain A"/>
    <property type="match status" value="1"/>
</dbReference>
<proteinExistence type="inferred from homology"/>
<keyword evidence="12 13" id="KW-0472">Membrane</keyword>
<evidence type="ECO:0000256" key="2">
    <source>
        <dbReference type="ARBA" id="ARBA00006024"/>
    </source>
</evidence>
<comment type="caution">
    <text evidence="16">The sequence shown here is derived from an EMBL/GenBank/DDBJ whole genome shotgun (WGS) entry which is preliminary data.</text>
</comment>
<dbReference type="InterPro" id="IPR008250">
    <property type="entry name" value="ATPase_P-typ_transduc_dom_A_sf"/>
</dbReference>
<dbReference type="PROSITE" id="PS00154">
    <property type="entry name" value="ATPASE_E1_E2"/>
    <property type="match status" value="1"/>
</dbReference>
<dbReference type="InterPro" id="IPR036412">
    <property type="entry name" value="HAD-like_sf"/>
</dbReference>
<dbReference type="GO" id="GO:0046872">
    <property type="term" value="F:metal ion binding"/>
    <property type="evidence" value="ECO:0007669"/>
    <property type="project" value="UniProtKB-KW"/>
</dbReference>
<dbReference type="Proteomes" id="UP000017984">
    <property type="component" value="Chromosome"/>
</dbReference>
<keyword evidence="7" id="KW-0406">Ion transport</keyword>
<protein>
    <submittedName>
        <fullName evidence="16">ATPase P</fullName>
    </submittedName>
</protein>
<dbReference type="InterPro" id="IPR023299">
    <property type="entry name" value="ATPase_P-typ_cyto_dom_N"/>
</dbReference>
<dbReference type="Gene3D" id="3.40.1110.10">
    <property type="entry name" value="Calcium-transporting ATPase, cytoplasmic domain N"/>
    <property type="match status" value="1"/>
</dbReference>
<dbReference type="SFLD" id="SFLDS00003">
    <property type="entry name" value="Haloacid_Dehalogenase"/>
    <property type="match status" value="1"/>
</dbReference>